<proteinExistence type="inferred from homology"/>
<keyword evidence="1" id="KW-0645">Protease</keyword>
<dbReference type="NCBIfam" id="TIGR00608">
    <property type="entry name" value="radc"/>
    <property type="match status" value="1"/>
</dbReference>
<evidence type="ECO:0000256" key="5">
    <source>
        <dbReference type="ARBA" id="ARBA00023049"/>
    </source>
</evidence>
<dbReference type="InterPro" id="IPR046778">
    <property type="entry name" value="UPF0758_N"/>
</dbReference>
<dbReference type="AlphaFoldDB" id="A0A1T4MTC8"/>
<accession>A0A1T4MTC8</accession>
<evidence type="ECO:0000256" key="4">
    <source>
        <dbReference type="ARBA" id="ARBA00022833"/>
    </source>
</evidence>
<dbReference type="Pfam" id="PF04002">
    <property type="entry name" value="RadC"/>
    <property type="match status" value="1"/>
</dbReference>
<comment type="similarity">
    <text evidence="6">Belongs to the UPF0758 family.</text>
</comment>
<keyword evidence="4" id="KW-0862">Zinc</keyword>
<dbReference type="Pfam" id="PF20582">
    <property type="entry name" value="UPF0758_N"/>
    <property type="match status" value="1"/>
</dbReference>
<dbReference type="Proteomes" id="UP000189956">
    <property type="component" value="Unassembled WGS sequence"/>
</dbReference>
<evidence type="ECO:0000256" key="1">
    <source>
        <dbReference type="ARBA" id="ARBA00022670"/>
    </source>
</evidence>
<dbReference type="PANTHER" id="PTHR30471:SF3">
    <property type="entry name" value="UPF0758 PROTEIN YEES-RELATED"/>
    <property type="match status" value="1"/>
</dbReference>
<dbReference type="EMBL" id="FUWL01000015">
    <property type="protein sequence ID" value="SJZ70015.1"/>
    <property type="molecule type" value="Genomic_DNA"/>
</dbReference>
<evidence type="ECO:0000313" key="9">
    <source>
        <dbReference type="Proteomes" id="UP000189956"/>
    </source>
</evidence>
<evidence type="ECO:0000313" key="8">
    <source>
        <dbReference type="EMBL" id="SJZ70015.1"/>
    </source>
</evidence>
<sequence>MVMKECTSRKSLRIREMSEGDRPQEKMIKYGAKALSDTELIALILRTGTQSMNVVEVARQLLRQHGQSLYTLYQSLSAQLDSEVKGIGTTKAVMLMAALEMGVRLNQEISLHGVDRVRIDRSQAVYDYMHRHLFGLATEELWALAVNAGGFITSTKCISKGGVSETVADPKLILRYAIQRATPAIILMHNHPGGTCAPSREDDLLTERIGEACRLVDIRLLDHIIFTDSGYYSYADHNRIL</sequence>
<keyword evidence="3" id="KW-0378">Hydrolase</keyword>
<dbReference type="GO" id="GO:0006508">
    <property type="term" value="P:proteolysis"/>
    <property type="evidence" value="ECO:0007669"/>
    <property type="project" value="UniProtKB-KW"/>
</dbReference>
<evidence type="ECO:0000256" key="3">
    <source>
        <dbReference type="ARBA" id="ARBA00022801"/>
    </source>
</evidence>
<dbReference type="InterPro" id="IPR037518">
    <property type="entry name" value="MPN"/>
</dbReference>
<dbReference type="SUPFAM" id="SSF102712">
    <property type="entry name" value="JAB1/MPN domain"/>
    <property type="match status" value="1"/>
</dbReference>
<gene>
    <name evidence="8" type="ORF">SAMN02745205_01656</name>
</gene>
<protein>
    <submittedName>
        <fullName evidence="8">DNA repair protein RadC</fullName>
    </submittedName>
</protein>
<keyword evidence="2" id="KW-0479">Metal-binding</keyword>
<name>A0A1T4MTC8_PORCN</name>
<dbReference type="GO" id="GO:0046872">
    <property type="term" value="F:metal ion binding"/>
    <property type="evidence" value="ECO:0007669"/>
    <property type="project" value="UniProtKB-KW"/>
</dbReference>
<organism evidence="8 9">
    <name type="scientific">Porphyromonas cangingivalis</name>
    <dbReference type="NCBI Taxonomy" id="36874"/>
    <lineage>
        <taxon>Bacteria</taxon>
        <taxon>Pseudomonadati</taxon>
        <taxon>Bacteroidota</taxon>
        <taxon>Bacteroidia</taxon>
        <taxon>Bacteroidales</taxon>
        <taxon>Porphyromonadaceae</taxon>
        <taxon>Porphyromonas</taxon>
    </lineage>
</organism>
<dbReference type="GO" id="GO:0008237">
    <property type="term" value="F:metallopeptidase activity"/>
    <property type="evidence" value="ECO:0007669"/>
    <property type="project" value="UniProtKB-KW"/>
</dbReference>
<dbReference type="PANTHER" id="PTHR30471">
    <property type="entry name" value="DNA REPAIR PROTEIN RADC"/>
    <property type="match status" value="1"/>
</dbReference>
<dbReference type="InterPro" id="IPR025657">
    <property type="entry name" value="RadC_JAB"/>
</dbReference>
<reference evidence="8 9" key="1">
    <citation type="submission" date="2017-02" db="EMBL/GenBank/DDBJ databases">
        <authorList>
            <person name="Peterson S.W."/>
        </authorList>
    </citation>
    <scope>NUCLEOTIDE SEQUENCE [LARGE SCALE GENOMIC DNA]</scope>
    <source>
        <strain evidence="8 9">ATCC 700135</strain>
    </source>
</reference>
<dbReference type="InterPro" id="IPR001405">
    <property type="entry name" value="UPF0758"/>
</dbReference>
<dbReference type="Gene3D" id="3.40.140.10">
    <property type="entry name" value="Cytidine Deaminase, domain 2"/>
    <property type="match status" value="1"/>
</dbReference>
<feature type="domain" description="MPN" evidence="7">
    <location>
        <begin position="118"/>
        <end position="240"/>
    </location>
</feature>
<evidence type="ECO:0000256" key="2">
    <source>
        <dbReference type="ARBA" id="ARBA00022723"/>
    </source>
</evidence>
<dbReference type="NCBIfam" id="NF000642">
    <property type="entry name" value="PRK00024.1"/>
    <property type="match status" value="1"/>
</dbReference>
<evidence type="ECO:0000256" key="6">
    <source>
        <dbReference type="RuleBase" id="RU003797"/>
    </source>
</evidence>
<dbReference type="PROSITE" id="PS50249">
    <property type="entry name" value="MPN"/>
    <property type="match status" value="1"/>
</dbReference>
<keyword evidence="5" id="KW-0482">Metalloprotease</keyword>
<evidence type="ECO:0000259" key="7">
    <source>
        <dbReference type="PROSITE" id="PS50249"/>
    </source>
</evidence>
<dbReference type="CDD" id="cd08071">
    <property type="entry name" value="MPN_DUF2466"/>
    <property type="match status" value="1"/>
</dbReference>